<name>A0A2Z4G6I0_9BACT</name>
<gene>
    <name evidence="1" type="ORF">DJ013_00340</name>
</gene>
<dbReference type="AlphaFoldDB" id="A0A2Z4G6I0"/>
<proteinExistence type="predicted"/>
<dbReference type="OrthoDB" id="6402880at2"/>
<dbReference type="Proteomes" id="UP000249873">
    <property type="component" value="Chromosome"/>
</dbReference>
<dbReference type="KEGG" id="als:DJ013_00340"/>
<protein>
    <submittedName>
        <fullName evidence="1">Uncharacterized protein</fullName>
    </submittedName>
</protein>
<organism evidence="1 2">
    <name type="scientific">Arcticibacterium luteifluviistationis</name>
    <dbReference type="NCBI Taxonomy" id="1784714"/>
    <lineage>
        <taxon>Bacteria</taxon>
        <taxon>Pseudomonadati</taxon>
        <taxon>Bacteroidota</taxon>
        <taxon>Cytophagia</taxon>
        <taxon>Cytophagales</taxon>
        <taxon>Leadbetterellaceae</taxon>
        <taxon>Arcticibacterium</taxon>
    </lineage>
</organism>
<evidence type="ECO:0000313" key="1">
    <source>
        <dbReference type="EMBL" id="AWV96720.1"/>
    </source>
</evidence>
<accession>A0A2Z4G6I0</accession>
<reference evidence="1 2" key="1">
    <citation type="submission" date="2018-05" db="EMBL/GenBank/DDBJ databases">
        <title>Complete genome sequence of Arcticibacterium luteifluviistationis SM1504T, a cytophagaceae bacterium isolated from Arctic surface seawater.</title>
        <authorList>
            <person name="Li Y."/>
            <person name="Qin Q.-L."/>
        </authorList>
    </citation>
    <scope>NUCLEOTIDE SEQUENCE [LARGE SCALE GENOMIC DNA]</scope>
    <source>
        <strain evidence="1 2">SM1504</strain>
    </source>
</reference>
<dbReference type="EMBL" id="CP029480">
    <property type="protein sequence ID" value="AWV96720.1"/>
    <property type="molecule type" value="Genomic_DNA"/>
</dbReference>
<sequence>MIVFWKSGCRWGNNKPSFYEIVRQRKIVLGVTDKGNYNKNDILLIADGFKVLALGIIKTTPSQLISNSELLNIFSNFEVNEDPKINYYSIDFIELDKKEIFEYKQQKGIVQVHKQTIKNQVVNTLLSKGFHPTGFEERLMRLTYNSNNWESPSGQPWKKENQGKSDIAFENQVGFGYEEWLFNTQLNIEGYQYGFIRGVQDLQNSINFISRITLFTIAPDKKRFIIGSIDNVQILSEKNDNLTPFFHLRNTINHQIQNDLILVKADNEYYQEHQLIPNIKFRQSDVQLLNSPLEAEYIKLQGLNRFKPYVVKGQLKQNLINFFDSAYSFKFVPGRVKTGDEYPRKNNSSITTVKRTHDKISNNLYSYLLKSYSENQISQDRTYVGGCPIDLVINHGHSYTLFEIKTANTGFKNIRQAVGQLLEYSLLSENTIVKKIIIVGSVKLKREEKEYLFRLKENLKITLEYWAYMSLTEAFEIQ</sequence>
<evidence type="ECO:0000313" key="2">
    <source>
        <dbReference type="Proteomes" id="UP000249873"/>
    </source>
</evidence>
<keyword evidence="2" id="KW-1185">Reference proteome</keyword>